<dbReference type="RefSeq" id="WP_130749727.1">
    <property type="nucleotide sequence ID" value="NZ_SIPC01000001.1"/>
</dbReference>
<organism evidence="8 9">
    <name type="scientific">Rhizobium leguminosarum</name>
    <dbReference type="NCBI Taxonomy" id="384"/>
    <lineage>
        <taxon>Bacteria</taxon>
        <taxon>Pseudomonadati</taxon>
        <taxon>Pseudomonadota</taxon>
        <taxon>Alphaproteobacteria</taxon>
        <taxon>Hyphomicrobiales</taxon>
        <taxon>Rhizobiaceae</taxon>
        <taxon>Rhizobium/Agrobacterium group</taxon>
        <taxon>Rhizobium</taxon>
    </lineage>
</organism>
<dbReference type="GO" id="GO:0009007">
    <property type="term" value="F:site-specific DNA-methyltransferase (adenine-specific) activity"/>
    <property type="evidence" value="ECO:0007669"/>
    <property type="project" value="UniProtKB-EC"/>
</dbReference>
<keyword evidence="3 8" id="KW-0489">Methyltransferase</keyword>
<comment type="caution">
    <text evidence="8">The sequence shown here is derived from an EMBL/GenBank/DDBJ whole genome shotgun (WGS) entry which is preliminary data.</text>
</comment>
<evidence type="ECO:0000256" key="2">
    <source>
        <dbReference type="ARBA" id="ARBA00011900"/>
    </source>
</evidence>
<dbReference type="GO" id="GO:0032259">
    <property type="term" value="P:methylation"/>
    <property type="evidence" value="ECO:0007669"/>
    <property type="project" value="UniProtKB-KW"/>
</dbReference>
<keyword evidence="4 8" id="KW-0808">Transferase</keyword>
<feature type="domain" description="Restriction endonuclease type IV Mrr" evidence="7">
    <location>
        <begin position="401"/>
        <end position="481"/>
    </location>
</feature>
<evidence type="ECO:0000313" key="8">
    <source>
        <dbReference type="EMBL" id="TAX71829.1"/>
    </source>
</evidence>
<dbReference type="GO" id="GO:0009307">
    <property type="term" value="P:DNA restriction-modification system"/>
    <property type="evidence" value="ECO:0007669"/>
    <property type="project" value="InterPro"/>
</dbReference>
<gene>
    <name evidence="8" type="ORF">ELI03_08805</name>
</gene>
<name>A0A4Q8XY17_RHILE</name>
<sequence>MNQLWFGDNLTILREEVAADSVDLIYLDPPFNSNANYNVLFRTPSDAAASAQVEAFRDTWTWGNEAQWALDEIMMSGGPVANIIHALHSALGESDMMAYLVMMAQRLHELKRVLRSSGSLFLHCDATASHYLKIILDAVFGPQLFANEIIWQRSTGKSLMSKRLPNNHDVILSYSKGRDRTWNAEALYEPYDPENLPAKIAAKYTGDDGDGRLYQLADLLNPNPDRPNLDYEFLGVRRVWRWTRDRMEAAHQAGRIFQSAPGKVPRYKRYLDEMRGMPLGDVWTDIPPLNSQAKERLGYPTQKPVKLLDRILQASTMPGDTVLDPFCGCGTTIAAAEGIGRNWVGIDVAFHAIKVIEDRIRGQNPSVAYEVGGIPRDFESAQRLALKDKFQFQWWANYLVGVQALKEIKKGPDRGIDGQMFFMNGPRGWGRILTSVKGGQHVGTKDVREFKAVLDRERAEMGLFICLNEATRDMNTEAAAFGFVQTAHGHLPRLQIVSMAEWFRGKRPHLPSLGHVSRDFFNPEKRANQKRAKALNPDAPEFTFTFAGGKKEDTVVHFNPSVVNSDRAEVTP</sequence>
<dbReference type="GO" id="GO:0008170">
    <property type="term" value="F:N-methyltransferase activity"/>
    <property type="evidence" value="ECO:0007669"/>
    <property type="project" value="InterPro"/>
</dbReference>
<feature type="domain" description="DNA methylase N-4/N-6" evidence="6">
    <location>
        <begin position="22"/>
        <end position="356"/>
    </location>
</feature>
<dbReference type="Proteomes" id="UP000293652">
    <property type="component" value="Unassembled WGS sequence"/>
</dbReference>
<dbReference type="GO" id="GO:0004519">
    <property type="term" value="F:endonuclease activity"/>
    <property type="evidence" value="ECO:0007669"/>
    <property type="project" value="InterPro"/>
</dbReference>
<dbReference type="EC" id="2.1.1.72" evidence="2"/>
<comment type="similarity">
    <text evidence="1">Belongs to the N(4)/N(6)-methyltransferase family.</text>
</comment>
<protein>
    <recommendedName>
        <fullName evidence="2">site-specific DNA-methyltransferase (adenine-specific)</fullName>
        <ecNumber evidence="2">2.1.1.72</ecNumber>
    </recommendedName>
</protein>
<evidence type="ECO:0000256" key="3">
    <source>
        <dbReference type="ARBA" id="ARBA00022603"/>
    </source>
</evidence>
<dbReference type="GO" id="GO:0003677">
    <property type="term" value="F:DNA binding"/>
    <property type="evidence" value="ECO:0007669"/>
    <property type="project" value="InterPro"/>
</dbReference>
<evidence type="ECO:0000313" key="9">
    <source>
        <dbReference type="Proteomes" id="UP000293652"/>
    </source>
</evidence>
<evidence type="ECO:0000256" key="1">
    <source>
        <dbReference type="ARBA" id="ARBA00006594"/>
    </source>
</evidence>
<dbReference type="PROSITE" id="PS00092">
    <property type="entry name" value="N6_MTASE"/>
    <property type="match status" value="1"/>
</dbReference>
<dbReference type="Pfam" id="PF01555">
    <property type="entry name" value="N6_N4_Mtase"/>
    <property type="match status" value="1"/>
</dbReference>
<evidence type="ECO:0000259" key="6">
    <source>
        <dbReference type="Pfam" id="PF01555"/>
    </source>
</evidence>
<dbReference type="EMBL" id="SIPC01000001">
    <property type="protein sequence ID" value="TAX71829.1"/>
    <property type="molecule type" value="Genomic_DNA"/>
</dbReference>
<dbReference type="SUPFAM" id="SSF53335">
    <property type="entry name" value="S-adenosyl-L-methionine-dependent methyltransferases"/>
    <property type="match status" value="1"/>
</dbReference>
<accession>A0A4Q8XY17</accession>
<dbReference type="InterPro" id="IPR001091">
    <property type="entry name" value="RM_Methyltransferase"/>
</dbReference>
<proteinExistence type="inferred from homology"/>
<evidence type="ECO:0000256" key="5">
    <source>
        <dbReference type="ARBA" id="ARBA00047942"/>
    </source>
</evidence>
<reference evidence="8 9" key="1">
    <citation type="submission" date="2019-02" db="EMBL/GenBank/DDBJ databases">
        <title>The genomic architecture of introgression among sibling species of bacteria.</title>
        <authorList>
            <person name="Cavassim M.I.A."/>
            <person name="Moeskjaer S."/>
            <person name="Moslemi C."/>
            <person name="Fields B."/>
            <person name="Bachmann A."/>
            <person name="Vilhjalmsson B."/>
            <person name="Schierup M.H."/>
            <person name="Young J.P.W."/>
            <person name="Andersen S.U."/>
        </authorList>
    </citation>
    <scope>NUCLEOTIDE SEQUENCE [LARGE SCALE GENOMIC DNA]</scope>
    <source>
        <strain evidence="8 9">SM145A</strain>
    </source>
</reference>
<dbReference type="InterPro" id="IPR029063">
    <property type="entry name" value="SAM-dependent_MTases_sf"/>
</dbReference>
<dbReference type="AlphaFoldDB" id="A0A4Q8XY17"/>
<dbReference type="InterPro" id="IPR002052">
    <property type="entry name" value="DNA_methylase_N6_adenine_CS"/>
</dbReference>
<comment type="catalytic activity">
    <reaction evidence="5">
        <text>a 2'-deoxyadenosine in DNA + S-adenosyl-L-methionine = an N(6)-methyl-2'-deoxyadenosine in DNA + S-adenosyl-L-homocysteine + H(+)</text>
        <dbReference type="Rhea" id="RHEA:15197"/>
        <dbReference type="Rhea" id="RHEA-COMP:12418"/>
        <dbReference type="Rhea" id="RHEA-COMP:12419"/>
        <dbReference type="ChEBI" id="CHEBI:15378"/>
        <dbReference type="ChEBI" id="CHEBI:57856"/>
        <dbReference type="ChEBI" id="CHEBI:59789"/>
        <dbReference type="ChEBI" id="CHEBI:90615"/>
        <dbReference type="ChEBI" id="CHEBI:90616"/>
        <dbReference type="EC" id="2.1.1.72"/>
    </reaction>
</comment>
<dbReference type="Gene3D" id="3.40.50.150">
    <property type="entry name" value="Vaccinia Virus protein VP39"/>
    <property type="match status" value="1"/>
</dbReference>
<evidence type="ECO:0000256" key="4">
    <source>
        <dbReference type="ARBA" id="ARBA00022679"/>
    </source>
</evidence>
<dbReference type="InterPro" id="IPR002941">
    <property type="entry name" value="DNA_methylase_N4/N6"/>
</dbReference>
<dbReference type="Pfam" id="PF04471">
    <property type="entry name" value="Mrr_cat"/>
    <property type="match status" value="1"/>
</dbReference>
<dbReference type="PRINTS" id="PR00508">
    <property type="entry name" value="S21N4MTFRASE"/>
</dbReference>
<dbReference type="InterPro" id="IPR007560">
    <property type="entry name" value="Restrct_endonuc_IV_Mrr"/>
</dbReference>
<evidence type="ECO:0000259" key="7">
    <source>
        <dbReference type="Pfam" id="PF04471"/>
    </source>
</evidence>